<feature type="compositionally biased region" description="Basic and acidic residues" evidence="2">
    <location>
        <begin position="392"/>
        <end position="401"/>
    </location>
</feature>
<dbReference type="EMBL" id="LR862139">
    <property type="protein sequence ID" value="CAD1819818.1"/>
    <property type="molecule type" value="Genomic_DNA"/>
</dbReference>
<dbReference type="Pfam" id="PF13621">
    <property type="entry name" value="Cupin_8"/>
    <property type="match status" value="1"/>
</dbReference>
<sequence>MLIVVVDHAYCEHVSKEFSTSNRPSHLPPLSPSLIKRRAARHEWVKFTIFLSLVKRRRVDSAAPPSPPIRPIPVARTFLLRDRAHQRPRCFSWRCKGLEGVLGVESLKWRPRLFGGKSRICDRRSYDVRFGTSVLRDLRSHERVPLKFSTFIASCKSYLRESDAVSSSMAVQEEISKEPANLSEPCSTSLSTRDQFYIAQVAISNDENKQRCPLQTLREDVLTPEFLATKSFSSINFWMNRARSRSSTHYDPHHNLLCVVAGRKEVVLWPPSACPFLYPMPVYGEASNHSAVNIENPDYSVHYRAKHSQEYSEKIILEPGDALFIPEGWFHQVDSGDLTIAVNFWWKSSIMSNMLEHMDAYYLRRIVSRLVDKEMNEMLRKCSAGKLGAHQSADEYSKGSKEVNTADEVVNHDGTNENPGLLRQLEPYALQVLYELISLVHEGVKVVGQETQDHAAEPTTSKDETCEQKGKCEQIVEENLPLLESDPIAKIFSDLEPLVFRKILLAMVHHFPRTVEALVLHMLSPVGAEILTRKFDEMDQLTTKEQQDEFYKLFYSIFEDQYAVMDAILNKKELFAFQALRNVLDQYLGAHVDRPR</sequence>
<dbReference type="AlphaFoldDB" id="A0A6V7NMN9"/>
<gene>
    <name evidence="4" type="ORF">CB5_LOCUS3029</name>
</gene>
<feature type="domain" description="JmjC" evidence="3">
    <location>
        <begin position="212"/>
        <end position="361"/>
    </location>
</feature>
<evidence type="ECO:0000256" key="1">
    <source>
        <dbReference type="ARBA" id="ARBA00006801"/>
    </source>
</evidence>
<evidence type="ECO:0000313" key="4">
    <source>
        <dbReference type="EMBL" id="CAD1819818.1"/>
    </source>
</evidence>
<feature type="region of interest" description="Disordered" evidence="2">
    <location>
        <begin position="391"/>
        <end position="417"/>
    </location>
</feature>
<reference evidence="4" key="1">
    <citation type="submission" date="2020-07" db="EMBL/GenBank/DDBJ databases">
        <authorList>
            <person name="Lin J."/>
        </authorList>
    </citation>
    <scope>NUCLEOTIDE SEQUENCE</scope>
</reference>
<protein>
    <recommendedName>
        <fullName evidence="3">JmjC domain-containing protein</fullName>
    </recommendedName>
</protein>
<accession>A0A6V7NMN9</accession>
<dbReference type="PANTHER" id="PTHR12461">
    <property type="entry name" value="HYPOXIA-INDUCIBLE FACTOR 1 ALPHA INHIBITOR-RELATED"/>
    <property type="match status" value="1"/>
</dbReference>
<name>A0A6V7NMN9_ANACO</name>
<dbReference type="PROSITE" id="PS51184">
    <property type="entry name" value="JMJC"/>
    <property type="match status" value="1"/>
</dbReference>
<evidence type="ECO:0000256" key="2">
    <source>
        <dbReference type="SAM" id="MobiDB-lite"/>
    </source>
</evidence>
<comment type="similarity">
    <text evidence="1">Belongs to the JARID1 histone demethylase family.</text>
</comment>
<dbReference type="InterPro" id="IPR041667">
    <property type="entry name" value="Cupin_8"/>
</dbReference>
<dbReference type="Gene3D" id="2.60.120.650">
    <property type="entry name" value="Cupin"/>
    <property type="match status" value="1"/>
</dbReference>
<organism evidence="4">
    <name type="scientific">Ananas comosus var. bracteatus</name>
    <name type="common">red pineapple</name>
    <dbReference type="NCBI Taxonomy" id="296719"/>
    <lineage>
        <taxon>Eukaryota</taxon>
        <taxon>Viridiplantae</taxon>
        <taxon>Streptophyta</taxon>
        <taxon>Embryophyta</taxon>
        <taxon>Tracheophyta</taxon>
        <taxon>Spermatophyta</taxon>
        <taxon>Magnoliopsida</taxon>
        <taxon>Liliopsida</taxon>
        <taxon>Poales</taxon>
        <taxon>Bromeliaceae</taxon>
        <taxon>Bromelioideae</taxon>
        <taxon>Ananas</taxon>
    </lineage>
</organism>
<dbReference type="SMART" id="SM00558">
    <property type="entry name" value="JmjC"/>
    <property type="match status" value="1"/>
</dbReference>
<proteinExistence type="inferred from homology"/>
<dbReference type="InterPro" id="IPR003347">
    <property type="entry name" value="JmjC_dom"/>
</dbReference>
<dbReference type="SUPFAM" id="SSF51197">
    <property type="entry name" value="Clavaminate synthase-like"/>
    <property type="match status" value="1"/>
</dbReference>
<evidence type="ECO:0000259" key="3">
    <source>
        <dbReference type="PROSITE" id="PS51184"/>
    </source>
</evidence>
<dbReference type="PANTHER" id="PTHR12461:SF102">
    <property type="entry name" value="LYSINE-SPECIFIC DEMETHYLASE JMJ31"/>
    <property type="match status" value="1"/>
</dbReference>